<comment type="caution">
    <text evidence="3">The sequence shown here is derived from an EMBL/GenBank/DDBJ whole genome shotgun (WGS) entry which is preliminary data.</text>
</comment>
<dbReference type="EMBL" id="JBHTIR010003218">
    <property type="protein sequence ID" value="MFD0854856.1"/>
    <property type="molecule type" value="Genomic_DNA"/>
</dbReference>
<evidence type="ECO:0000313" key="3">
    <source>
        <dbReference type="EMBL" id="MFD0854856.1"/>
    </source>
</evidence>
<proteinExistence type="predicted"/>
<feature type="modified residue" description="4-aspartylphosphate" evidence="1">
    <location>
        <position position="55"/>
    </location>
</feature>
<accession>A0ABW3CJY7</accession>
<dbReference type="InterPro" id="IPR001789">
    <property type="entry name" value="Sig_transdc_resp-reg_receiver"/>
</dbReference>
<dbReference type="Proteomes" id="UP001597083">
    <property type="component" value="Unassembled WGS sequence"/>
</dbReference>
<evidence type="ECO:0000313" key="4">
    <source>
        <dbReference type="Proteomes" id="UP001597083"/>
    </source>
</evidence>
<gene>
    <name evidence="3" type="ORF">ACFQ07_21630</name>
</gene>
<dbReference type="InterPro" id="IPR011006">
    <property type="entry name" value="CheY-like_superfamily"/>
</dbReference>
<name>A0ABW3CJY7_9ACTN</name>
<feature type="domain" description="Response regulatory" evidence="2">
    <location>
        <begin position="4"/>
        <end position="68"/>
    </location>
</feature>
<reference evidence="4" key="1">
    <citation type="journal article" date="2019" name="Int. J. Syst. Evol. Microbiol.">
        <title>The Global Catalogue of Microorganisms (GCM) 10K type strain sequencing project: providing services to taxonomists for standard genome sequencing and annotation.</title>
        <authorList>
            <consortium name="The Broad Institute Genomics Platform"/>
            <consortium name="The Broad Institute Genome Sequencing Center for Infectious Disease"/>
            <person name="Wu L."/>
            <person name="Ma J."/>
        </authorList>
    </citation>
    <scope>NUCLEOTIDE SEQUENCE [LARGE SCALE GENOMIC DNA]</scope>
    <source>
        <strain evidence="4">JCM 31696</strain>
    </source>
</reference>
<keyword evidence="1" id="KW-0597">Phosphoprotein</keyword>
<feature type="non-terminal residue" evidence="3">
    <location>
        <position position="68"/>
    </location>
</feature>
<dbReference type="SUPFAM" id="SSF52172">
    <property type="entry name" value="CheY-like"/>
    <property type="match status" value="1"/>
</dbReference>
<dbReference type="PROSITE" id="PS50110">
    <property type="entry name" value="RESPONSE_REGULATORY"/>
    <property type="match status" value="1"/>
</dbReference>
<keyword evidence="4" id="KW-1185">Reference proteome</keyword>
<sequence length="68" mass="7270">MGIRVVVAEDSFLIREGLRLLLETQPDITLAASVGTLPELFAAVAEHGPDVLVTDVRMPPGDRDEGIS</sequence>
<dbReference type="Gene3D" id="3.40.50.2300">
    <property type="match status" value="1"/>
</dbReference>
<organism evidence="3 4">
    <name type="scientific">Actinomadura adrarensis</name>
    <dbReference type="NCBI Taxonomy" id="1819600"/>
    <lineage>
        <taxon>Bacteria</taxon>
        <taxon>Bacillati</taxon>
        <taxon>Actinomycetota</taxon>
        <taxon>Actinomycetes</taxon>
        <taxon>Streptosporangiales</taxon>
        <taxon>Thermomonosporaceae</taxon>
        <taxon>Actinomadura</taxon>
    </lineage>
</organism>
<dbReference type="Pfam" id="PF00072">
    <property type="entry name" value="Response_reg"/>
    <property type="match status" value="1"/>
</dbReference>
<evidence type="ECO:0000259" key="2">
    <source>
        <dbReference type="PROSITE" id="PS50110"/>
    </source>
</evidence>
<evidence type="ECO:0000256" key="1">
    <source>
        <dbReference type="PROSITE-ProRule" id="PRU00169"/>
    </source>
</evidence>
<protein>
    <submittedName>
        <fullName evidence="3">Response regulator transcription factor</fullName>
    </submittedName>
</protein>